<accession>A0A2T6B0Y2</accession>
<protein>
    <submittedName>
        <fullName evidence="5">Putative dehydrogenase</fullName>
    </submittedName>
</protein>
<gene>
    <name evidence="5" type="ORF">C8N44_106105</name>
</gene>
<comment type="caution">
    <text evidence="5">The sequence shown here is derived from an EMBL/GenBank/DDBJ whole genome shotgun (WGS) entry which is preliminary data.</text>
</comment>
<organism evidence="5 6">
    <name type="scientific">Allosediminivita pacifica</name>
    <dbReference type="NCBI Taxonomy" id="1267769"/>
    <lineage>
        <taxon>Bacteria</taxon>
        <taxon>Pseudomonadati</taxon>
        <taxon>Pseudomonadota</taxon>
        <taxon>Alphaproteobacteria</taxon>
        <taxon>Rhodobacterales</taxon>
        <taxon>Paracoccaceae</taxon>
        <taxon>Allosediminivita</taxon>
    </lineage>
</organism>
<sequence>MSDPVRWGILGAAKFAREQMGPAIHMARGGMIAGLATRSADKAAAFSDMAPGLRVFEDYDALIADPGIDAVYIPLPNHLHVEWAKKAAKAGKHVLCEKPIALAASEIDELIALRDQTGLLIAEAYMIVHHPQWHKARELVQAGELGELKHASVSFAFNNPDLDNIRNDPERGGGALRDIGVYAFGGVRFVTGEEPSEILSSRIDWEHGIDATTHVTAKFPSFMYTGHVSMRASPFQQVVFHGTEGVVRLPVPFNALSYGQAEVILQKERHTQSWRFPGTNQYVRQVEAFNASVADPASYPCTLEFVRGTQAMIDEVYAAAP</sequence>
<dbReference type="GO" id="GO:0000166">
    <property type="term" value="F:nucleotide binding"/>
    <property type="evidence" value="ECO:0007669"/>
    <property type="project" value="InterPro"/>
</dbReference>
<evidence type="ECO:0000313" key="6">
    <source>
        <dbReference type="Proteomes" id="UP000244069"/>
    </source>
</evidence>
<feature type="domain" description="Gfo/Idh/MocA-like oxidoreductase N-terminal" evidence="3">
    <location>
        <begin position="5"/>
        <end position="122"/>
    </location>
</feature>
<dbReference type="Pfam" id="PF22725">
    <property type="entry name" value="GFO_IDH_MocA_C3"/>
    <property type="match status" value="1"/>
</dbReference>
<evidence type="ECO:0000256" key="2">
    <source>
        <dbReference type="ARBA" id="ARBA00023002"/>
    </source>
</evidence>
<evidence type="ECO:0000259" key="4">
    <source>
        <dbReference type="Pfam" id="PF22725"/>
    </source>
</evidence>
<reference evidence="5 6" key="1">
    <citation type="submission" date="2018-04" db="EMBL/GenBank/DDBJ databases">
        <title>Genomic Encyclopedia of Archaeal and Bacterial Type Strains, Phase II (KMG-II): from individual species to whole genera.</title>
        <authorList>
            <person name="Goeker M."/>
        </authorList>
    </citation>
    <scope>NUCLEOTIDE SEQUENCE [LARGE SCALE GENOMIC DNA]</scope>
    <source>
        <strain evidence="5 6">DSM 29329</strain>
    </source>
</reference>
<evidence type="ECO:0000259" key="3">
    <source>
        <dbReference type="Pfam" id="PF01408"/>
    </source>
</evidence>
<evidence type="ECO:0000256" key="1">
    <source>
        <dbReference type="ARBA" id="ARBA00010928"/>
    </source>
</evidence>
<dbReference type="InterPro" id="IPR036291">
    <property type="entry name" value="NAD(P)-bd_dom_sf"/>
</dbReference>
<keyword evidence="6" id="KW-1185">Reference proteome</keyword>
<dbReference type="RefSeq" id="WP_107975343.1">
    <property type="nucleotide sequence ID" value="NZ_BMEZ01000006.1"/>
</dbReference>
<keyword evidence="2" id="KW-0560">Oxidoreductase</keyword>
<dbReference type="AlphaFoldDB" id="A0A2T6B0Y2"/>
<comment type="similarity">
    <text evidence="1">Belongs to the Gfo/Idh/MocA family.</text>
</comment>
<dbReference type="InterPro" id="IPR050984">
    <property type="entry name" value="Gfo/Idh/MocA_domain"/>
</dbReference>
<feature type="domain" description="GFO/IDH/MocA-like oxidoreductase" evidence="4">
    <location>
        <begin position="134"/>
        <end position="247"/>
    </location>
</feature>
<dbReference type="OrthoDB" id="9815825at2"/>
<evidence type="ECO:0000313" key="5">
    <source>
        <dbReference type="EMBL" id="PTX49727.1"/>
    </source>
</evidence>
<dbReference type="InterPro" id="IPR055170">
    <property type="entry name" value="GFO_IDH_MocA-like_dom"/>
</dbReference>
<dbReference type="PANTHER" id="PTHR22604">
    <property type="entry name" value="OXIDOREDUCTASES"/>
    <property type="match status" value="1"/>
</dbReference>
<dbReference type="Gene3D" id="3.30.360.10">
    <property type="entry name" value="Dihydrodipicolinate Reductase, domain 2"/>
    <property type="match status" value="1"/>
</dbReference>
<dbReference type="Gene3D" id="3.40.50.720">
    <property type="entry name" value="NAD(P)-binding Rossmann-like Domain"/>
    <property type="match status" value="1"/>
</dbReference>
<dbReference type="SUPFAM" id="SSF55347">
    <property type="entry name" value="Glyceraldehyde-3-phosphate dehydrogenase-like, C-terminal domain"/>
    <property type="match status" value="1"/>
</dbReference>
<dbReference type="EMBL" id="QBKN01000006">
    <property type="protein sequence ID" value="PTX49727.1"/>
    <property type="molecule type" value="Genomic_DNA"/>
</dbReference>
<dbReference type="PANTHER" id="PTHR22604:SF105">
    <property type="entry name" value="TRANS-1,2-DIHYDROBENZENE-1,2-DIOL DEHYDROGENASE"/>
    <property type="match status" value="1"/>
</dbReference>
<dbReference type="InterPro" id="IPR000683">
    <property type="entry name" value="Gfo/Idh/MocA-like_OxRdtase_N"/>
</dbReference>
<dbReference type="Proteomes" id="UP000244069">
    <property type="component" value="Unassembled WGS sequence"/>
</dbReference>
<name>A0A2T6B0Y2_9RHOB</name>
<dbReference type="SUPFAM" id="SSF51735">
    <property type="entry name" value="NAD(P)-binding Rossmann-fold domains"/>
    <property type="match status" value="1"/>
</dbReference>
<dbReference type="Pfam" id="PF01408">
    <property type="entry name" value="GFO_IDH_MocA"/>
    <property type="match status" value="1"/>
</dbReference>
<dbReference type="GO" id="GO:0016491">
    <property type="term" value="F:oxidoreductase activity"/>
    <property type="evidence" value="ECO:0007669"/>
    <property type="project" value="UniProtKB-KW"/>
</dbReference>
<proteinExistence type="inferred from homology"/>